<reference evidence="1 3" key="1">
    <citation type="journal article" date="2015" name="Biotechnol. Bioeng.">
        <title>Genome sequence and phenotypic characterization of Caulobacter segnis.</title>
        <authorList>
            <person name="Patel S."/>
            <person name="Fletcher B."/>
            <person name="Scott D.C."/>
            <person name="Ely B."/>
        </authorList>
    </citation>
    <scope>NUCLEOTIDE SEQUENCE [LARGE SCALE GENOMIC DNA]</scope>
    <source>
        <strain evidence="1 3">PS02</strain>
    </source>
</reference>
<gene>
    <name evidence="2" type="ORF">CLCOS_40080</name>
    <name evidence="1" type="ORF">WX73_00326</name>
</gene>
<dbReference type="Proteomes" id="UP000093694">
    <property type="component" value="Unassembled WGS sequence"/>
</dbReference>
<evidence type="ECO:0000313" key="3">
    <source>
        <dbReference type="Proteomes" id="UP000077384"/>
    </source>
</evidence>
<dbReference type="AlphaFoldDB" id="A0A166SZQ2"/>
<protein>
    <submittedName>
        <fullName evidence="1">Uncharacterized protein</fullName>
    </submittedName>
</protein>
<comment type="caution">
    <text evidence="1">The sequence shown here is derived from an EMBL/GenBank/DDBJ whole genome shotgun (WGS) entry which is preliminary data.</text>
</comment>
<evidence type="ECO:0000313" key="1">
    <source>
        <dbReference type="EMBL" id="OAA93008.1"/>
    </source>
</evidence>
<dbReference type="RefSeq" id="WP_063601147.1">
    <property type="nucleotide sequence ID" value="NZ_LITQ01000015.1"/>
</dbReference>
<reference evidence="2 4" key="2">
    <citation type="journal article" date="2016" name="Front. Microbiol.">
        <title>Industrial Acetogenic Biocatalysts: A Comparative Metabolic and Genomic Analysis.</title>
        <authorList>
            <person name="Bengelsdorf F."/>
            <person name="Poehlein A."/>
            <person name="Sonja S."/>
            <person name="Erz C."/>
            <person name="Hummel T."/>
            <person name="Hoffmeister S."/>
            <person name="Daniel R."/>
            <person name="Durre P."/>
        </authorList>
    </citation>
    <scope>NUCLEOTIDE SEQUENCE [LARGE SCALE GENOMIC DNA]</scope>
    <source>
        <strain evidence="2 4">PTA-10522</strain>
    </source>
</reference>
<dbReference type="PATRIC" id="fig|1705578.3.peg.709"/>
<organism evidence="1 3">
    <name type="scientific">Clostridium coskatii</name>
    <dbReference type="NCBI Taxonomy" id="1705578"/>
    <lineage>
        <taxon>Bacteria</taxon>
        <taxon>Bacillati</taxon>
        <taxon>Bacillota</taxon>
        <taxon>Clostridia</taxon>
        <taxon>Eubacteriales</taxon>
        <taxon>Clostridiaceae</taxon>
        <taxon>Clostridium</taxon>
    </lineage>
</organism>
<dbReference type="Proteomes" id="UP000077384">
    <property type="component" value="Unassembled WGS sequence"/>
</dbReference>
<accession>A0A166SZQ2</accession>
<keyword evidence="4" id="KW-1185">Reference proteome</keyword>
<evidence type="ECO:0000313" key="4">
    <source>
        <dbReference type="Proteomes" id="UP000093694"/>
    </source>
</evidence>
<sequence>MRWNETRKQRIRRQLVRKITPFMKEVKILRQDDNVFKEKSDDDYVCTVKGYYHTGSTSINLVNDSSDAANLNRNYQDRFLLIVDDEVNKIEEHDYFKLDAVMYEIIDKGNIEDIVWDTYLKRME</sequence>
<proteinExistence type="predicted"/>
<evidence type="ECO:0000313" key="2">
    <source>
        <dbReference type="EMBL" id="OBR90450.1"/>
    </source>
</evidence>
<name>A0A166SZQ2_9CLOT</name>
<dbReference type="EMBL" id="LROR01000095">
    <property type="protein sequence ID" value="OBR90450.1"/>
    <property type="molecule type" value="Genomic_DNA"/>
</dbReference>
<dbReference type="EMBL" id="LITQ01000015">
    <property type="protein sequence ID" value="OAA93008.1"/>
    <property type="molecule type" value="Genomic_DNA"/>
</dbReference>